<dbReference type="EMBL" id="SMMG02000005">
    <property type="protein sequence ID" value="KAA3474620.1"/>
    <property type="molecule type" value="Genomic_DNA"/>
</dbReference>
<accession>A0A5B6VZ73</accession>
<sequence length="63" mass="6665">MFNAGDFRTSRGCEKTIRCTPYVTCRLSRDASGFGMSAPSRDATNRGGAESVPSGILAAHTPQ</sequence>
<feature type="region of interest" description="Disordered" evidence="1">
    <location>
        <begin position="34"/>
        <end position="63"/>
    </location>
</feature>
<reference evidence="3" key="1">
    <citation type="journal article" date="2019" name="Plant Biotechnol. J.">
        <title>Genome sequencing of the Australian wild diploid species Gossypium australe highlights disease resistance and delayed gland morphogenesis.</title>
        <authorList>
            <person name="Cai Y."/>
            <person name="Cai X."/>
            <person name="Wang Q."/>
            <person name="Wang P."/>
            <person name="Zhang Y."/>
            <person name="Cai C."/>
            <person name="Xu Y."/>
            <person name="Wang K."/>
            <person name="Zhou Z."/>
            <person name="Wang C."/>
            <person name="Geng S."/>
            <person name="Li B."/>
            <person name="Dong Q."/>
            <person name="Hou Y."/>
            <person name="Wang H."/>
            <person name="Ai P."/>
            <person name="Liu Z."/>
            <person name="Yi F."/>
            <person name="Sun M."/>
            <person name="An G."/>
            <person name="Cheng J."/>
            <person name="Zhang Y."/>
            <person name="Shi Q."/>
            <person name="Xie Y."/>
            <person name="Shi X."/>
            <person name="Chang Y."/>
            <person name="Huang F."/>
            <person name="Chen Y."/>
            <person name="Hong S."/>
            <person name="Mi L."/>
            <person name="Sun Q."/>
            <person name="Zhang L."/>
            <person name="Zhou B."/>
            <person name="Peng R."/>
            <person name="Zhang X."/>
            <person name="Liu F."/>
        </authorList>
    </citation>
    <scope>NUCLEOTIDE SEQUENCE [LARGE SCALE GENOMIC DNA]</scope>
    <source>
        <strain evidence="3">cv. PA1801</strain>
    </source>
</reference>
<protein>
    <submittedName>
        <fullName evidence="2">Uncharacterized protein</fullName>
    </submittedName>
</protein>
<gene>
    <name evidence="2" type="ORF">EPI10_024889</name>
</gene>
<evidence type="ECO:0000313" key="2">
    <source>
        <dbReference type="EMBL" id="KAA3474620.1"/>
    </source>
</evidence>
<comment type="caution">
    <text evidence="2">The sequence shown here is derived from an EMBL/GenBank/DDBJ whole genome shotgun (WGS) entry which is preliminary data.</text>
</comment>
<proteinExistence type="predicted"/>
<dbReference type="AlphaFoldDB" id="A0A5B6VZ73"/>
<name>A0A5B6VZ73_9ROSI</name>
<organism evidence="2 3">
    <name type="scientific">Gossypium australe</name>
    <dbReference type="NCBI Taxonomy" id="47621"/>
    <lineage>
        <taxon>Eukaryota</taxon>
        <taxon>Viridiplantae</taxon>
        <taxon>Streptophyta</taxon>
        <taxon>Embryophyta</taxon>
        <taxon>Tracheophyta</taxon>
        <taxon>Spermatophyta</taxon>
        <taxon>Magnoliopsida</taxon>
        <taxon>eudicotyledons</taxon>
        <taxon>Gunneridae</taxon>
        <taxon>Pentapetalae</taxon>
        <taxon>rosids</taxon>
        <taxon>malvids</taxon>
        <taxon>Malvales</taxon>
        <taxon>Malvaceae</taxon>
        <taxon>Malvoideae</taxon>
        <taxon>Gossypium</taxon>
    </lineage>
</organism>
<evidence type="ECO:0000256" key="1">
    <source>
        <dbReference type="SAM" id="MobiDB-lite"/>
    </source>
</evidence>
<keyword evidence="3" id="KW-1185">Reference proteome</keyword>
<dbReference type="Proteomes" id="UP000325315">
    <property type="component" value="Unassembled WGS sequence"/>
</dbReference>
<evidence type="ECO:0000313" key="3">
    <source>
        <dbReference type="Proteomes" id="UP000325315"/>
    </source>
</evidence>